<protein>
    <recommendedName>
        <fullName evidence="3">Secreted protein</fullName>
    </recommendedName>
</protein>
<dbReference type="EMBL" id="OY882869">
    <property type="protein sequence ID" value="CAK6435189.1"/>
    <property type="molecule type" value="Genomic_DNA"/>
</dbReference>
<dbReference type="Proteomes" id="UP001314169">
    <property type="component" value="Chromosome 12"/>
</dbReference>
<evidence type="ECO:0008006" key="3">
    <source>
        <dbReference type="Google" id="ProtNLM"/>
    </source>
</evidence>
<keyword evidence="2" id="KW-1185">Reference proteome</keyword>
<sequence length="134" mass="14879">MEPLSPRRSVSWLVVCCLWPRHSSLSHILGTKLLLSPKAPVPFRDPHSHLLALSEKHCLWPYPPNSGVSSESRPHRLGDCPLSPRLMQGLCCEATQRHLHFQTLQEVATGAPGKRLIVHHKQLQVSHTGISSPG</sequence>
<evidence type="ECO:0000313" key="2">
    <source>
        <dbReference type="Proteomes" id="UP001314169"/>
    </source>
</evidence>
<name>A0ABN9ZET7_PIPNA</name>
<gene>
    <name evidence="1" type="ORF">MPIPNATIZW_LOCUS3495</name>
</gene>
<organism evidence="1 2">
    <name type="scientific">Pipistrellus nathusii</name>
    <name type="common">Nathusius' pipistrelle</name>
    <dbReference type="NCBI Taxonomy" id="59473"/>
    <lineage>
        <taxon>Eukaryota</taxon>
        <taxon>Metazoa</taxon>
        <taxon>Chordata</taxon>
        <taxon>Craniata</taxon>
        <taxon>Vertebrata</taxon>
        <taxon>Euteleostomi</taxon>
        <taxon>Mammalia</taxon>
        <taxon>Eutheria</taxon>
        <taxon>Laurasiatheria</taxon>
        <taxon>Chiroptera</taxon>
        <taxon>Yangochiroptera</taxon>
        <taxon>Vespertilionidae</taxon>
        <taxon>Pipistrellus</taxon>
    </lineage>
</organism>
<reference evidence="1" key="1">
    <citation type="submission" date="2023-12" db="EMBL/GenBank/DDBJ databases">
        <authorList>
            <person name="Brown T."/>
        </authorList>
    </citation>
    <scope>NUCLEOTIDE SEQUENCE</scope>
</reference>
<evidence type="ECO:0000313" key="1">
    <source>
        <dbReference type="EMBL" id="CAK6435189.1"/>
    </source>
</evidence>
<proteinExistence type="predicted"/>
<accession>A0ABN9ZET7</accession>